<proteinExistence type="predicted"/>
<accession>A0A6A5SU63</accession>
<organism evidence="2 3">
    <name type="scientific">Clathrospora elynae</name>
    <dbReference type="NCBI Taxonomy" id="706981"/>
    <lineage>
        <taxon>Eukaryota</taxon>
        <taxon>Fungi</taxon>
        <taxon>Dikarya</taxon>
        <taxon>Ascomycota</taxon>
        <taxon>Pezizomycotina</taxon>
        <taxon>Dothideomycetes</taxon>
        <taxon>Pleosporomycetidae</taxon>
        <taxon>Pleosporales</taxon>
        <taxon>Diademaceae</taxon>
        <taxon>Clathrospora</taxon>
    </lineage>
</organism>
<evidence type="ECO:0000313" key="3">
    <source>
        <dbReference type="Proteomes" id="UP000800038"/>
    </source>
</evidence>
<protein>
    <submittedName>
        <fullName evidence="2">Uncharacterized protein</fullName>
    </submittedName>
</protein>
<dbReference type="Proteomes" id="UP000800038">
    <property type="component" value="Unassembled WGS sequence"/>
</dbReference>
<sequence>MDARAVNEYSGSSVTRSTPARVVGKEAVWSPTAQACKRVSALGLECRGLKDHGRKCRCGQERVGGCWPGYRGRNAETGRSKVKKSARCSQPGKRGSRRAHVDNFLVGELTPCWYRY</sequence>
<evidence type="ECO:0000256" key="1">
    <source>
        <dbReference type="SAM" id="MobiDB-lite"/>
    </source>
</evidence>
<name>A0A6A5SU63_9PLEO</name>
<dbReference type="EMBL" id="ML976025">
    <property type="protein sequence ID" value="KAF1943410.1"/>
    <property type="molecule type" value="Genomic_DNA"/>
</dbReference>
<reference evidence="2" key="1">
    <citation type="journal article" date="2020" name="Stud. Mycol.">
        <title>101 Dothideomycetes genomes: a test case for predicting lifestyles and emergence of pathogens.</title>
        <authorList>
            <person name="Haridas S."/>
            <person name="Albert R."/>
            <person name="Binder M."/>
            <person name="Bloem J."/>
            <person name="Labutti K."/>
            <person name="Salamov A."/>
            <person name="Andreopoulos B."/>
            <person name="Baker S."/>
            <person name="Barry K."/>
            <person name="Bills G."/>
            <person name="Bluhm B."/>
            <person name="Cannon C."/>
            <person name="Castanera R."/>
            <person name="Culley D."/>
            <person name="Daum C."/>
            <person name="Ezra D."/>
            <person name="Gonzalez J."/>
            <person name="Henrissat B."/>
            <person name="Kuo A."/>
            <person name="Liang C."/>
            <person name="Lipzen A."/>
            <person name="Lutzoni F."/>
            <person name="Magnuson J."/>
            <person name="Mondo S."/>
            <person name="Nolan M."/>
            <person name="Ohm R."/>
            <person name="Pangilinan J."/>
            <person name="Park H.-J."/>
            <person name="Ramirez L."/>
            <person name="Alfaro M."/>
            <person name="Sun H."/>
            <person name="Tritt A."/>
            <person name="Yoshinaga Y."/>
            <person name="Zwiers L.-H."/>
            <person name="Turgeon B."/>
            <person name="Goodwin S."/>
            <person name="Spatafora J."/>
            <person name="Crous P."/>
            <person name="Grigoriev I."/>
        </authorList>
    </citation>
    <scope>NUCLEOTIDE SEQUENCE</scope>
    <source>
        <strain evidence="2">CBS 161.51</strain>
    </source>
</reference>
<evidence type="ECO:0000313" key="2">
    <source>
        <dbReference type="EMBL" id="KAF1943410.1"/>
    </source>
</evidence>
<keyword evidence="3" id="KW-1185">Reference proteome</keyword>
<feature type="region of interest" description="Disordered" evidence="1">
    <location>
        <begin position="77"/>
        <end position="96"/>
    </location>
</feature>
<gene>
    <name evidence="2" type="ORF">EJ02DRAFT_133057</name>
</gene>
<dbReference type="AlphaFoldDB" id="A0A6A5SU63"/>